<proteinExistence type="predicted"/>
<protein>
    <submittedName>
        <fullName evidence="1">Group 1 glycosyl transferase</fullName>
    </submittedName>
</protein>
<comment type="caution">
    <text evidence="1">The sequence shown here is derived from an EMBL/GenBank/DDBJ whole genome shotgun (WGS) entry which is preliminary data.</text>
</comment>
<dbReference type="Gene3D" id="3.40.50.2000">
    <property type="entry name" value="Glycogen Phosphorylase B"/>
    <property type="match status" value="2"/>
</dbReference>
<name>A0A554LUQ6_9BACT</name>
<feature type="non-terminal residue" evidence="1">
    <location>
        <position position="217"/>
    </location>
</feature>
<dbReference type="Proteomes" id="UP000318711">
    <property type="component" value="Unassembled WGS sequence"/>
</dbReference>
<gene>
    <name evidence="1" type="ORF">CEN88_315</name>
</gene>
<dbReference type="AlphaFoldDB" id="A0A554LUQ6"/>
<reference evidence="1 2" key="1">
    <citation type="submission" date="2017-07" db="EMBL/GenBank/DDBJ databases">
        <title>Mechanisms for carbon and nitrogen cycling indicate functional differentiation within the Candidate Phyla Radiation.</title>
        <authorList>
            <person name="Danczak R.E."/>
            <person name="Johnston M.D."/>
            <person name="Kenah C."/>
            <person name="Slattery M."/>
            <person name="Wrighton K.C."/>
            <person name="Wilkins M.J."/>
        </authorList>
    </citation>
    <scope>NUCLEOTIDE SEQUENCE [LARGE SCALE GENOMIC DNA]</scope>
    <source>
        <strain evidence="1">Licking1014_2</strain>
    </source>
</reference>
<dbReference type="SUPFAM" id="SSF53756">
    <property type="entry name" value="UDP-Glycosyltransferase/glycogen phosphorylase"/>
    <property type="match status" value="1"/>
</dbReference>
<dbReference type="GO" id="GO:0016740">
    <property type="term" value="F:transferase activity"/>
    <property type="evidence" value="ECO:0007669"/>
    <property type="project" value="UniProtKB-KW"/>
</dbReference>
<keyword evidence="1" id="KW-0808">Transferase</keyword>
<evidence type="ECO:0000313" key="2">
    <source>
        <dbReference type="Proteomes" id="UP000318711"/>
    </source>
</evidence>
<evidence type="ECO:0000313" key="1">
    <source>
        <dbReference type="EMBL" id="TSC96574.1"/>
    </source>
</evidence>
<accession>A0A554LUQ6</accession>
<sequence length="217" mass="25514">MSFLKIWSRTPVYTIVYNPKTTGGVFEKYDIRPSFIQKIPGGVNHYKYFLALMPKAVESFNLSAYDIILSNCSAFAKGVITDKNRQTHICYLHTPTRYLWQDRQSYIKSSAPPIVQPYLFWLTGRLKKWDLRASQRPNIIIANSQTVAERTKKYYQRSVDFIHPFVQLDKFFPDRQIKRQDFYLMTGRLVYYKKYDIVVELFAKNPAWRLKIAGAGV</sequence>
<organism evidence="1 2">
    <name type="scientific">Candidatus Berkelbacteria bacterium Licking1014_2</name>
    <dbReference type="NCBI Taxonomy" id="2017146"/>
    <lineage>
        <taxon>Bacteria</taxon>
        <taxon>Candidatus Berkelbacteria</taxon>
    </lineage>
</organism>
<dbReference type="EMBL" id="VMGL01000034">
    <property type="protein sequence ID" value="TSC96574.1"/>
    <property type="molecule type" value="Genomic_DNA"/>
</dbReference>